<dbReference type="Gene3D" id="3.90.930.70">
    <property type="match status" value="1"/>
</dbReference>
<evidence type="ECO:0000313" key="3">
    <source>
        <dbReference type="Proteomes" id="UP000029447"/>
    </source>
</evidence>
<comment type="caution">
    <text evidence="2">The sequence shown here is derived from an EMBL/GenBank/DDBJ whole genome shotgun (WGS) entry which is preliminary data.</text>
</comment>
<dbReference type="InterPro" id="IPR035985">
    <property type="entry name" value="Ubiquitin-activating_enz"/>
</dbReference>
<gene>
    <name evidence="2" type="ORF">KU75_02540</name>
</gene>
<accession>A0ABR4VW32</accession>
<dbReference type="RefSeq" id="WP_044203004.1">
    <property type="nucleotide sequence ID" value="NZ_JADOXW010000036.1"/>
</dbReference>
<reference evidence="2 3" key="1">
    <citation type="submission" date="2014-08" db="EMBL/GenBank/DDBJ databases">
        <title>Genome sequences of NCPPB Pectobacterium isolates.</title>
        <authorList>
            <person name="Glover R.H."/>
            <person name="Sapp M."/>
            <person name="Elphinstone J."/>
        </authorList>
    </citation>
    <scope>NUCLEOTIDE SEQUENCE [LARGE SCALE GENOMIC DNA]</scope>
    <source>
        <strain evidence="2 3">NCPPB3841</strain>
    </source>
</reference>
<dbReference type="PANTHER" id="PTHR10953">
    <property type="entry name" value="UBIQUITIN-ACTIVATING ENZYME E1"/>
    <property type="match status" value="1"/>
</dbReference>
<evidence type="ECO:0000313" key="2">
    <source>
        <dbReference type="EMBL" id="KGA43611.1"/>
    </source>
</evidence>
<organism evidence="2 3">
    <name type="scientific">Pectobacterium odoriferum</name>
    <dbReference type="NCBI Taxonomy" id="78398"/>
    <lineage>
        <taxon>Bacteria</taxon>
        <taxon>Pseudomonadati</taxon>
        <taxon>Pseudomonadota</taxon>
        <taxon>Gammaproteobacteria</taxon>
        <taxon>Enterobacterales</taxon>
        <taxon>Pectobacteriaceae</taxon>
        <taxon>Pectobacterium</taxon>
    </lineage>
</organism>
<dbReference type="EMBL" id="JQOF01000001">
    <property type="protein sequence ID" value="KGA43611.1"/>
    <property type="molecule type" value="Genomic_DNA"/>
</dbReference>
<dbReference type="InterPro" id="IPR000594">
    <property type="entry name" value="ThiF_NAD_FAD-bd"/>
</dbReference>
<dbReference type="Proteomes" id="UP000029447">
    <property type="component" value="Unassembled WGS sequence"/>
</dbReference>
<proteinExistence type="predicted"/>
<keyword evidence="3" id="KW-1185">Reference proteome</keyword>
<dbReference type="Pfam" id="PF00899">
    <property type="entry name" value="ThiF"/>
    <property type="match status" value="1"/>
</dbReference>
<protein>
    <submittedName>
        <fullName evidence="2">Methylcrotonoyl-CoA carboxylase</fullName>
    </submittedName>
</protein>
<name>A0ABR4VW32_9GAMM</name>
<dbReference type="InterPro" id="IPR045886">
    <property type="entry name" value="ThiF/MoeB/HesA"/>
</dbReference>
<sequence length="354" mass="39862">MEQLLILGRYTRVLTRNKDAIFGAGSQQHIINNREKWNNLVLAAAQWVTANTREKAFNSVSEDMSREEFDDCFSFLTKNKFLVPAYTSENIFNNRYSRNHLHYQSCGKDPSTIQNVLSEKEVVILGCGGIGNHVSAMLATSGIGKMTLIDDDIIELTNLTRQILFTEDDIGEPKTAVMRRELLRRNSTIKVDEIRLGVRSPDDLKHIPNADLWIVSADEPYQLMQWVNKWCVDHKQPYINSGYVNDIATFGPLYIPGKTGCYACSSSIGNLPEQENEKINAASAEINRNFKVATFPPVNALSSALCVNDVLKFLGGYGSPLSENRRVGIWSSELFIEDRMLTRNPLCRVCGMKL</sequence>
<dbReference type="PANTHER" id="PTHR10953:SF102">
    <property type="entry name" value="ADENYLYLTRANSFERASE AND SULFURTRANSFERASE MOCS3"/>
    <property type="match status" value="1"/>
</dbReference>
<dbReference type="SUPFAM" id="SSF69572">
    <property type="entry name" value="Activating enzymes of the ubiquitin-like proteins"/>
    <property type="match status" value="1"/>
</dbReference>
<dbReference type="Gene3D" id="3.40.50.720">
    <property type="entry name" value="NAD(P)-binding Rossmann-like Domain"/>
    <property type="match status" value="1"/>
</dbReference>
<evidence type="ECO:0000259" key="1">
    <source>
        <dbReference type="Pfam" id="PF00899"/>
    </source>
</evidence>
<feature type="domain" description="THIF-type NAD/FAD binding fold" evidence="1">
    <location>
        <begin position="110"/>
        <end position="348"/>
    </location>
</feature>